<dbReference type="SUPFAM" id="SSF52540">
    <property type="entry name" value="P-loop containing nucleoside triphosphate hydrolases"/>
    <property type="match status" value="1"/>
</dbReference>
<dbReference type="PANTHER" id="PTHR11070:SF2">
    <property type="entry name" value="ATP-DEPENDENT DNA HELICASE SRS2"/>
    <property type="match status" value="1"/>
</dbReference>
<protein>
    <recommendedName>
        <fullName evidence="1">UvrD-like helicase C-terminal domain-containing protein</fullName>
    </recommendedName>
</protein>
<sequence>YNLEINDLGAWQNVYFFESVKNQIQKFDTILIDEIQDYMQEWIDIISKYFLHEESEWVVFGDEKQNIYNRELDESNEIITRQISGPWNKTLNNTNPRKPSFRMSNYIYIIALRFQINFFTQKYNLDFDSLFIKQFKDNLQLALDFQSRIIEYYYFYTYSSQKLFDLIYRVLSKNQIHSSDVGILCSKVEHLRDLDFLIRTSKNENTATTFETLEEFNTIKEEETKKLLNKGIPENEIKFNINKAMQDKLEEIRKIRKNHFWMKTGTVKLSTVHSFKGWEIDTLFLFIEHEEEDKELINAELVYTGLTRARKNLIVFNLRNNKYDNFFKDENETKLHLFHK</sequence>
<dbReference type="GO" id="GO:0005829">
    <property type="term" value="C:cytosol"/>
    <property type="evidence" value="ECO:0007669"/>
    <property type="project" value="TreeGrafter"/>
</dbReference>
<dbReference type="GO" id="GO:0043138">
    <property type="term" value="F:3'-5' DNA helicase activity"/>
    <property type="evidence" value="ECO:0007669"/>
    <property type="project" value="TreeGrafter"/>
</dbReference>
<dbReference type="PANTHER" id="PTHR11070">
    <property type="entry name" value="UVRD / RECB / PCRA DNA HELICASE FAMILY MEMBER"/>
    <property type="match status" value="1"/>
</dbReference>
<feature type="non-terminal residue" evidence="2">
    <location>
        <position position="340"/>
    </location>
</feature>
<name>X1CR25_9ZZZZ</name>
<dbReference type="Gene3D" id="3.40.50.300">
    <property type="entry name" value="P-loop containing nucleotide triphosphate hydrolases"/>
    <property type="match status" value="2"/>
</dbReference>
<reference evidence="2" key="1">
    <citation type="journal article" date="2014" name="Front. Microbiol.">
        <title>High frequency of phylogenetically diverse reductive dehalogenase-homologous genes in deep subseafloor sedimentary metagenomes.</title>
        <authorList>
            <person name="Kawai M."/>
            <person name="Futagami T."/>
            <person name="Toyoda A."/>
            <person name="Takaki Y."/>
            <person name="Nishi S."/>
            <person name="Hori S."/>
            <person name="Arai W."/>
            <person name="Tsubouchi T."/>
            <person name="Morono Y."/>
            <person name="Uchiyama I."/>
            <person name="Ito T."/>
            <person name="Fujiyama A."/>
            <person name="Inagaki F."/>
            <person name="Takami H."/>
        </authorList>
    </citation>
    <scope>NUCLEOTIDE SEQUENCE</scope>
    <source>
        <strain evidence="2">Expedition CK06-06</strain>
    </source>
</reference>
<comment type="caution">
    <text evidence="2">The sequence shown here is derived from an EMBL/GenBank/DDBJ whole genome shotgun (WGS) entry which is preliminary data.</text>
</comment>
<dbReference type="InterPro" id="IPR000212">
    <property type="entry name" value="DNA_helicase_UvrD/REP"/>
</dbReference>
<dbReference type="InterPro" id="IPR027417">
    <property type="entry name" value="P-loop_NTPase"/>
</dbReference>
<dbReference type="GO" id="GO:0000725">
    <property type="term" value="P:recombinational repair"/>
    <property type="evidence" value="ECO:0007669"/>
    <property type="project" value="TreeGrafter"/>
</dbReference>
<dbReference type="AlphaFoldDB" id="X1CR25"/>
<feature type="domain" description="UvrD-like helicase C-terminal" evidence="1">
    <location>
        <begin position="269"/>
        <end position="315"/>
    </location>
</feature>
<feature type="non-terminal residue" evidence="2">
    <location>
        <position position="1"/>
    </location>
</feature>
<dbReference type="InterPro" id="IPR027785">
    <property type="entry name" value="UvrD-like_helicase_C"/>
</dbReference>
<gene>
    <name evidence="2" type="ORF">S01H4_22341</name>
</gene>
<accession>X1CR25</accession>
<evidence type="ECO:0000259" key="1">
    <source>
        <dbReference type="Pfam" id="PF13538"/>
    </source>
</evidence>
<dbReference type="GO" id="GO:0005524">
    <property type="term" value="F:ATP binding"/>
    <property type="evidence" value="ECO:0007669"/>
    <property type="project" value="InterPro"/>
</dbReference>
<dbReference type="GO" id="GO:0003677">
    <property type="term" value="F:DNA binding"/>
    <property type="evidence" value="ECO:0007669"/>
    <property type="project" value="InterPro"/>
</dbReference>
<dbReference type="EMBL" id="BART01010226">
    <property type="protein sequence ID" value="GAG86721.1"/>
    <property type="molecule type" value="Genomic_DNA"/>
</dbReference>
<dbReference type="GO" id="GO:0033202">
    <property type="term" value="C:DNA helicase complex"/>
    <property type="evidence" value="ECO:0007669"/>
    <property type="project" value="TreeGrafter"/>
</dbReference>
<organism evidence="2">
    <name type="scientific">marine sediment metagenome</name>
    <dbReference type="NCBI Taxonomy" id="412755"/>
    <lineage>
        <taxon>unclassified sequences</taxon>
        <taxon>metagenomes</taxon>
        <taxon>ecological metagenomes</taxon>
    </lineage>
</organism>
<proteinExistence type="predicted"/>
<dbReference type="Pfam" id="PF13538">
    <property type="entry name" value="UvrD_C_2"/>
    <property type="match status" value="1"/>
</dbReference>
<evidence type="ECO:0000313" key="2">
    <source>
        <dbReference type="EMBL" id="GAG86721.1"/>
    </source>
</evidence>